<accession>A0A7G5GQJ8</accession>
<keyword evidence="1" id="KW-0472">Membrane</keyword>
<feature type="transmembrane region" description="Helical" evidence="1">
    <location>
        <begin position="35"/>
        <end position="55"/>
    </location>
</feature>
<organism evidence="2 3">
    <name type="scientific">Spirosoma foliorum</name>
    <dbReference type="NCBI Taxonomy" id="2710596"/>
    <lineage>
        <taxon>Bacteria</taxon>
        <taxon>Pseudomonadati</taxon>
        <taxon>Bacteroidota</taxon>
        <taxon>Cytophagia</taxon>
        <taxon>Cytophagales</taxon>
        <taxon>Cytophagaceae</taxon>
        <taxon>Spirosoma</taxon>
    </lineage>
</organism>
<keyword evidence="1" id="KW-1133">Transmembrane helix</keyword>
<proteinExistence type="predicted"/>
<evidence type="ECO:0000313" key="3">
    <source>
        <dbReference type="Proteomes" id="UP000515369"/>
    </source>
</evidence>
<dbReference type="KEGG" id="sfol:H3H32_24645"/>
<dbReference type="Proteomes" id="UP000515369">
    <property type="component" value="Chromosome"/>
</dbReference>
<keyword evidence="1" id="KW-0812">Transmembrane</keyword>
<feature type="transmembrane region" description="Helical" evidence="1">
    <location>
        <begin position="113"/>
        <end position="137"/>
    </location>
</feature>
<dbReference type="RefSeq" id="WP_182458325.1">
    <property type="nucleotide sequence ID" value="NZ_CP059732.1"/>
</dbReference>
<evidence type="ECO:0000313" key="2">
    <source>
        <dbReference type="EMBL" id="QMW01140.1"/>
    </source>
</evidence>
<keyword evidence="3" id="KW-1185">Reference proteome</keyword>
<name>A0A7G5GQJ8_9BACT</name>
<sequence>MSFLEWFLEPTNPGPVGKIEVNAPEPDDDEPPKKWWVWLTIAIGLILVGISLYWVFYNLLYAGAKPVLIKLCCLALYVLISQSLTVTPDYSNIGWLGGLVDNPFRISDDYNRWLIYIQAILVPGKLIAYSLVMSWLIGQYLYKKLKK</sequence>
<protein>
    <submittedName>
        <fullName evidence="2">Uncharacterized protein</fullName>
    </submittedName>
</protein>
<dbReference type="EMBL" id="CP059732">
    <property type="protein sequence ID" value="QMW01140.1"/>
    <property type="molecule type" value="Genomic_DNA"/>
</dbReference>
<feature type="transmembrane region" description="Helical" evidence="1">
    <location>
        <begin position="67"/>
        <end position="86"/>
    </location>
</feature>
<reference evidence="2 3" key="1">
    <citation type="submission" date="2020-07" db="EMBL/GenBank/DDBJ databases">
        <title>Spirosoma foliorum sp. nov., isolated from the leaves on the Nejang mountain Korea, Republic of.</title>
        <authorList>
            <person name="Ho H."/>
            <person name="Lee Y.-J."/>
            <person name="Nurcahyanto D.-A."/>
            <person name="Kim S.-G."/>
        </authorList>
    </citation>
    <scope>NUCLEOTIDE SEQUENCE [LARGE SCALE GENOMIC DNA]</scope>
    <source>
        <strain evidence="2 3">PL0136</strain>
    </source>
</reference>
<dbReference type="AlphaFoldDB" id="A0A7G5GQJ8"/>
<gene>
    <name evidence="2" type="ORF">H3H32_24645</name>
</gene>
<evidence type="ECO:0000256" key="1">
    <source>
        <dbReference type="SAM" id="Phobius"/>
    </source>
</evidence>